<evidence type="ECO:0000256" key="15">
    <source>
        <dbReference type="ARBA" id="ARBA00049902"/>
    </source>
</evidence>
<evidence type="ECO:0000256" key="2">
    <source>
        <dbReference type="ARBA" id="ARBA00022676"/>
    </source>
</evidence>
<dbReference type="KEGG" id="slom:PXH66_04765"/>
<feature type="transmembrane region" description="Helical" evidence="16">
    <location>
        <begin position="169"/>
        <end position="186"/>
    </location>
</feature>
<name>A0AAF0CQJ0_9BACT</name>
<reference evidence="17" key="1">
    <citation type="submission" date="2023-03" db="EMBL/GenBank/DDBJ databases">
        <title>Lomoglobus Profundus gen. nov., sp. nov., a novel member of the phylum Verrucomicrobia, isolated from deep-marine sediment of South China Sea.</title>
        <authorList>
            <person name="Ahmad T."/>
            <person name="Ishaq S.E."/>
            <person name="Wang F."/>
        </authorList>
    </citation>
    <scope>NUCLEOTIDE SEQUENCE</scope>
    <source>
        <strain evidence="17">LMO-M01</strain>
    </source>
</reference>
<evidence type="ECO:0000256" key="13">
    <source>
        <dbReference type="ARBA" id="ARBA00041418"/>
    </source>
</evidence>
<dbReference type="Pfam" id="PF01098">
    <property type="entry name" value="FTSW_RODA_SPOVE"/>
    <property type="match status" value="1"/>
</dbReference>
<feature type="transmembrane region" description="Helical" evidence="16">
    <location>
        <begin position="276"/>
        <end position="297"/>
    </location>
</feature>
<protein>
    <recommendedName>
        <fullName evidence="12">Probable peptidoglycan glycosyltransferase FtsW</fullName>
        <ecNumber evidence="14">2.4.99.28</ecNumber>
    </recommendedName>
    <alternativeName>
        <fullName evidence="13">Cell division protein FtsW</fullName>
    </alternativeName>
    <alternativeName>
        <fullName evidence="10">Cell wall polymerase</fullName>
    </alternativeName>
    <alternativeName>
        <fullName evidence="9">Peptidoglycan polymerase</fullName>
    </alternativeName>
</protein>
<evidence type="ECO:0000256" key="7">
    <source>
        <dbReference type="ARBA" id="ARBA00022989"/>
    </source>
</evidence>
<evidence type="ECO:0000256" key="5">
    <source>
        <dbReference type="ARBA" id="ARBA00022960"/>
    </source>
</evidence>
<dbReference type="GO" id="GO:0005886">
    <property type="term" value="C:plasma membrane"/>
    <property type="evidence" value="ECO:0007669"/>
    <property type="project" value="TreeGrafter"/>
</dbReference>
<dbReference type="Proteomes" id="UP001218638">
    <property type="component" value="Chromosome"/>
</dbReference>
<keyword evidence="4 16" id="KW-0812">Transmembrane</keyword>
<keyword evidence="18" id="KW-1185">Reference proteome</keyword>
<evidence type="ECO:0000256" key="3">
    <source>
        <dbReference type="ARBA" id="ARBA00022679"/>
    </source>
</evidence>
<feature type="transmembrane region" description="Helical" evidence="16">
    <location>
        <begin position="46"/>
        <end position="66"/>
    </location>
</feature>
<dbReference type="InterPro" id="IPR001182">
    <property type="entry name" value="FtsW/RodA"/>
</dbReference>
<keyword evidence="2" id="KW-0328">Glycosyltransferase</keyword>
<organism evidence="17 18">
    <name type="scientific">Synoicihabitans lomoniglobus</name>
    <dbReference type="NCBI Taxonomy" id="2909285"/>
    <lineage>
        <taxon>Bacteria</taxon>
        <taxon>Pseudomonadati</taxon>
        <taxon>Verrucomicrobiota</taxon>
        <taxon>Opitutia</taxon>
        <taxon>Opitutales</taxon>
        <taxon>Opitutaceae</taxon>
        <taxon>Synoicihabitans</taxon>
    </lineage>
</organism>
<dbReference type="GO" id="GO:0015648">
    <property type="term" value="F:lipid-linked peptidoglycan transporter activity"/>
    <property type="evidence" value="ECO:0007669"/>
    <property type="project" value="TreeGrafter"/>
</dbReference>
<comment type="similarity">
    <text evidence="11">Belongs to the SEDS family. FtsW subfamily.</text>
</comment>
<dbReference type="GO" id="GO:0009252">
    <property type="term" value="P:peptidoglycan biosynthetic process"/>
    <property type="evidence" value="ECO:0007669"/>
    <property type="project" value="UniProtKB-KW"/>
</dbReference>
<dbReference type="EC" id="2.4.99.28" evidence="14"/>
<feature type="transmembrane region" description="Helical" evidence="16">
    <location>
        <begin position="339"/>
        <end position="361"/>
    </location>
</feature>
<evidence type="ECO:0000256" key="10">
    <source>
        <dbReference type="ARBA" id="ARBA00033270"/>
    </source>
</evidence>
<keyword evidence="6" id="KW-0573">Peptidoglycan synthesis</keyword>
<dbReference type="PANTHER" id="PTHR30474">
    <property type="entry name" value="CELL CYCLE PROTEIN"/>
    <property type="match status" value="1"/>
</dbReference>
<dbReference type="GO" id="GO:0032153">
    <property type="term" value="C:cell division site"/>
    <property type="evidence" value="ECO:0007669"/>
    <property type="project" value="TreeGrafter"/>
</dbReference>
<dbReference type="GO" id="GO:0051301">
    <property type="term" value="P:cell division"/>
    <property type="evidence" value="ECO:0007669"/>
    <property type="project" value="InterPro"/>
</dbReference>
<evidence type="ECO:0000256" key="16">
    <source>
        <dbReference type="SAM" id="Phobius"/>
    </source>
</evidence>
<dbReference type="GO" id="GO:0008955">
    <property type="term" value="F:peptidoglycan glycosyltransferase activity"/>
    <property type="evidence" value="ECO:0007669"/>
    <property type="project" value="UniProtKB-EC"/>
</dbReference>
<dbReference type="PANTHER" id="PTHR30474:SF2">
    <property type="entry name" value="PEPTIDOGLYCAN GLYCOSYLTRANSFERASE FTSW-RELATED"/>
    <property type="match status" value="1"/>
</dbReference>
<evidence type="ECO:0000256" key="8">
    <source>
        <dbReference type="ARBA" id="ARBA00023136"/>
    </source>
</evidence>
<evidence type="ECO:0000256" key="11">
    <source>
        <dbReference type="ARBA" id="ARBA00038053"/>
    </source>
</evidence>
<gene>
    <name evidence="17" type="ORF">PXH66_04765</name>
</gene>
<feature type="transmembrane region" description="Helical" evidence="16">
    <location>
        <begin position="12"/>
        <end position="34"/>
    </location>
</feature>
<keyword evidence="3" id="KW-0808">Transferase</keyword>
<dbReference type="EMBL" id="CP119075">
    <property type="protein sequence ID" value="WED66156.1"/>
    <property type="molecule type" value="Genomic_DNA"/>
</dbReference>
<evidence type="ECO:0000313" key="18">
    <source>
        <dbReference type="Proteomes" id="UP001218638"/>
    </source>
</evidence>
<evidence type="ECO:0000313" key="17">
    <source>
        <dbReference type="EMBL" id="WED66156.1"/>
    </source>
</evidence>
<feature type="transmembrane region" description="Helical" evidence="16">
    <location>
        <begin position="191"/>
        <end position="210"/>
    </location>
</feature>
<accession>A0AAF0CQJ0</accession>
<proteinExistence type="inferred from homology"/>
<feature type="transmembrane region" description="Helical" evidence="16">
    <location>
        <begin position="78"/>
        <end position="97"/>
    </location>
</feature>
<evidence type="ECO:0000256" key="1">
    <source>
        <dbReference type="ARBA" id="ARBA00004141"/>
    </source>
</evidence>
<evidence type="ECO:0000256" key="12">
    <source>
        <dbReference type="ARBA" id="ARBA00041185"/>
    </source>
</evidence>
<comment type="subcellular location">
    <subcellularLocation>
        <location evidence="1">Membrane</location>
        <topology evidence="1">Multi-pass membrane protein</topology>
    </subcellularLocation>
</comment>
<keyword evidence="7 16" id="KW-1133">Transmembrane helix</keyword>
<feature type="transmembrane region" description="Helical" evidence="16">
    <location>
        <begin position="117"/>
        <end position="135"/>
    </location>
</feature>
<dbReference type="AlphaFoldDB" id="A0AAF0CQJ0"/>
<evidence type="ECO:0000256" key="6">
    <source>
        <dbReference type="ARBA" id="ARBA00022984"/>
    </source>
</evidence>
<sequence length="384" mass="40977">MSESPRSSSGFAQSPAALIVICVVGLLIVGLPVLFSATTSFEQGPFYYLIKQAIGIGAAVVLCLVVSRLDLEGMRRHVWILGIAAVVALVLTAIPGVGVSVNGSRRWLGLGPVRVQASEFAKLAMVFCLAHYLAINQTRITEFKRGYVLPLGLIGLFAGLVLLQPDFGTAALTVAVGLILLFLAGARWLYILPTVGAAVAGFAVLVMNNANRLHRFTAFLDVEGNKLDGTYQLYQSLAAFAVGGVHGAGIGQGRQQINFLPEAHTDFIFAVMGEEMGLWFTLGVVVTFAVIFLLGLLHLRRAPNLFQFLLVAGAVLLVTMQAMINLGVVTGLLPTKGMSLPFISAGLSNLLLMGLLVGVIINSARNWAKPALHRRKRTMEEVVA</sequence>
<evidence type="ECO:0000256" key="14">
    <source>
        <dbReference type="ARBA" id="ARBA00044770"/>
    </source>
</evidence>
<keyword evidence="5" id="KW-0133">Cell shape</keyword>
<dbReference type="GO" id="GO:0008360">
    <property type="term" value="P:regulation of cell shape"/>
    <property type="evidence" value="ECO:0007669"/>
    <property type="project" value="UniProtKB-KW"/>
</dbReference>
<feature type="transmembrane region" description="Helical" evidence="16">
    <location>
        <begin position="147"/>
        <end position="163"/>
    </location>
</feature>
<feature type="transmembrane region" description="Helical" evidence="16">
    <location>
        <begin position="309"/>
        <end position="333"/>
    </location>
</feature>
<dbReference type="RefSeq" id="WP_330928411.1">
    <property type="nucleotide sequence ID" value="NZ_CP119075.1"/>
</dbReference>
<keyword evidence="8 16" id="KW-0472">Membrane</keyword>
<evidence type="ECO:0000256" key="4">
    <source>
        <dbReference type="ARBA" id="ARBA00022692"/>
    </source>
</evidence>
<comment type="catalytic activity">
    <reaction evidence="15">
        <text>[GlcNAc-(1-&gt;4)-Mur2Ac(oyl-L-Ala-gamma-D-Glu-L-Lys-D-Ala-D-Ala)](n)-di-trans,octa-cis-undecaprenyl diphosphate + beta-D-GlcNAc-(1-&gt;4)-Mur2Ac(oyl-L-Ala-gamma-D-Glu-L-Lys-D-Ala-D-Ala)-di-trans,octa-cis-undecaprenyl diphosphate = [GlcNAc-(1-&gt;4)-Mur2Ac(oyl-L-Ala-gamma-D-Glu-L-Lys-D-Ala-D-Ala)](n+1)-di-trans,octa-cis-undecaprenyl diphosphate + di-trans,octa-cis-undecaprenyl diphosphate + H(+)</text>
        <dbReference type="Rhea" id="RHEA:23708"/>
        <dbReference type="Rhea" id="RHEA-COMP:9602"/>
        <dbReference type="Rhea" id="RHEA-COMP:9603"/>
        <dbReference type="ChEBI" id="CHEBI:15378"/>
        <dbReference type="ChEBI" id="CHEBI:58405"/>
        <dbReference type="ChEBI" id="CHEBI:60033"/>
        <dbReference type="ChEBI" id="CHEBI:78435"/>
        <dbReference type="EC" id="2.4.99.28"/>
    </reaction>
</comment>
<evidence type="ECO:0000256" key="9">
    <source>
        <dbReference type="ARBA" id="ARBA00032370"/>
    </source>
</evidence>